<dbReference type="InterPro" id="IPR052060">
    <property type="entry name" value="Bromo_WD_repeat"/>
</dbReference>
<proteinExistence type="predicted"/>
<dbReference type="AlphaFoldDB" id="A0A1Y1MQQ6"/>
<name>A0A1Y1MQQ6_PHOPY</name>
<dbReference type="GO" id="GO:0006357">
    <property type="term" value="P:regulation of transcription by RNA polymerase II"/>
    <property type="evidence" value="ECO:0007669"/>
    <property type="project" value="TreeGrafter"/>
</dbReference>
<feature type="domain" description="BRWD/PHIP N-terminal" evidence="1">
    <location>
        <begin position="6"/>
        <end position="88"/>
    </location>
</feature>
<dbReference type="EMBL" id="GEZM01024113">
    <property type="protein sequence ID" value="JAV87961.1"/>
    <property type="molecule type" value="Transcribed_RNA"/>
</dbReference>
<evidence type="ECO:0000259" key="1">
    <source>
        <dbReference type="Pfam" id="PF25437"/>
    </source>
</evidence>
<protein>
    <recommendedName>
        <fullName evidence="1">BRWD/PHIP N-terminal domain-containing protein</fullName>
    </recommendedName>
</protein>
<dbReference type="GO" id="GO:0008360">
    <property type="term" value="P:regulation of cell shape"/>
    <property type="evidence" value="ECO:0007669"/>
    <property type="project" value="TreeGrafter"/>
</dbReference>
<sequence>MSSEAGTSKGNEIFTELYFLIQKCLSVSPLKETHQMLVKELESSNILPNRLDWKGNEHRRNLAELEKHYPHIGPDYLLKICSRLGCILDRELPPSIKRAPSLLGAGRQSLLRRTDHKRCNNAQLYYAARIHGKPLLDPPFLKSTHNIVNVCIGRQMSGPTTRHLVVGSSRYANLQLQRRTLGHLSAVYCLLFDRTGRFIVTVW</sequence>
<evidence type="ECO:0000313" key="2">
    <source>
        <dbReference type="EMBL" id="JAV87961.1"/>
    </source>
</evidence>
<dbReference type="Pfam" id="PF25437">
    <property type="entry name" value="BRWD1_N"/>
    <property type="match status" value="1"/>
</dbReference>
<dbReference type="InterPro" id="IPR057452">
    <property type="entry name" value="BRWD/PHIP_N"/>
</dbReference>
<organism evidence="2">
    <name type="scientific">Photinus pyralis</name>
    <name type="common">Common eastern firefly</name>
    <name type="synonym">Lampyris pyralis</name>
    <dbReference type="NCBI Taxonomy" id="7054"/>
    <lineage>
        <taxon>Eukaryota</taxon>
        <taxon>Metazoa</taxon>
        <taxon>Ecdysozoa</taxon>
        <taxon>Arthropoda</taxon>
        <taxon>Hexapoda</taxon>
        <taxon>Insecta</taxon>
        <taxon>Pterygota</taxon>
        <taxon>Neoptera</taxon>
        <taxon>Endopterygota</taxon>
        <taxon>Coleoptera</taxon>
        <taxon>Polyphaga</taxon>
        <taxon>Elateriformia</taxon>
        <taxon>Elateroidea</taxon>
        <taxon>Lampyridae</taxon>
        <taxon>Lampyrinae</taxon>
        <taxon>Photinus</taxon>
    </lineage>
</organism>
<reference evidence="2" key="1">
    <citation type="journal article" date="2016" name="Sci. Rep.">
        <title>Molecular characterization of firefly nuptial gifts: a multi-omics approach sheds light on postcopulatory sexual selection.</title>
        <authorList>
            <person name="Al-Wathiqui N."/>
            <person name="Fallon T.R."/>
            <person name="South A."/>
            <person name="Weng J.K."/>
            <person name="Lewis S.M."/>
        </authorList>
    </citation>
    <scope>NUCLEOTIDE SEQUENCE</scope>
</reference>
<dbReference type="GO" id="GO:0007010">
    <property type="term" value="P:cytoskeleton organization"/>
    <property type="evidence" value="ECO:0007669"/>
    <property type="project" value="TreeGrafter"/>
</dbReference>
<dbReference type="PANTHER" id="PTHR16266">
    <property type="entry name" value="WD REPEAT DOMAIN 9"/>
    <property type="match status" value="1"/>
</dbReference>
<dbReference type="PANTHER" id="PTHR16266:SF17">
    <property type="entry name" value="BRWD3"/>
    <property type="match status" value="1"/>
</dbReference>
<dbReference type="GO" id="GO:0005634">
    <property type="term" value="C:nucleus"/>
    <property type="evidence" value="ECO:0007669"/>
    <property type="project" value="TreeGrafter"/>
</dbReference>
<accession>A0A1Y1MQQ6</accession>